<sequence>MEKIKRLKTVCISEADLLIIAVIVHCILKTDTMYVNVPALIELKLQKFDKHFQFIVLEKDEFIGEVKDKDIQAFTEIIPHSNEAVHSIVVPSDVYDGACTGNFQDRMTLAHELAHYILHGILKIPVRELQDGESCSKYEDPEAIADMLARFLLSVCGLVQNMSTAELSAECGLSEQDAVSVQKEYKEGVAKILFSIKTVLFKHKISSKSAA</sequence>
<dbReference type="EMBL" id="CP051635">
    <property type="protein sequence ID" value="UTD00746.1"/>
    <property type="molecule type" value="Genomic_DNA"/>
</dbReference>
<accession>A0A9Q9BE26</accession>
<name>A0A9Q9BE26_TREDN</name>
<protein>
    <recommendedName>
        <fullName evidence="3">IrrE N-terminal-like domain-containing protein</fullName>
    </recommendedName>
</protein>
<reference evidence="1" key="1">
    <citation type="submission" date="2020-04" db="EMBL/GenBank/DDBJ databases">
        <title>Comparative genomics of oral phylogroup-2 Treponema strains.</title>
        <authorList>
            <person name="Zeng H."/>
            <person name="Chan Y.K."/>
            <person name="Watt R.M."/>
        </authorList>
    </citation>
    <scope>NUCLEOTIDE SEQUENCE</scope>
    <source>
        <strain evidence="1">OMZ 905</strain>
    </source>
</reference>
<evidence type="ECO:0000313" key="1">
    <source>
        <dbReference type="EMBL" id="UTD00746.1"/>
    </source>
</evidence>
<dbReference type="AlphaFoldDB" id="A0A9Q9BE26"/>
<proteinExistence type="predicted"/>
<organism evidence="1 2">
    <name type="scientific">Treponema denticola</name>
    <dbReference type="NCBI Taxonomy" id="158"/>
    <lineage>
        <taxon>Bacteria</taxon>
        <taxon>Pseudomonadati</taxon>
        <taxon>Spirochaetota</taxon>
        <taxon>Spirochaetia</taxon>
        <taxon>Spirochaetales</taxon>
        <taxon>Treponemataceae</taxon>
        <taxon>Treponema</taxon>
    </lineage>
</organism>
<dbReference type="RefSeq" id="WP_253717835.1">
    <property type="nucleotide sequence ID" value="NZ_CP051522.1"/>
</dbReference>
<dbReference type="Proteomes" id="UP001056981">
    <property type="component" value="Chromosome"/>
</dbReference>
<evidence type="ECO:0000313" key="2">
    <source>
        <dbReference type="Proteomes" id="UP001056981"/>
    </source>
</evidence>
<evidence type="ECO:0008006" key="3">
    <source>
        <dbReference type="Google" id="ProtNLM"/>
    </source>
</evidence>
<gene>
    <name evidence="1" type="ORF">E4N86_08580</name>
</gene>